<accession>A0A645J6H0</accession>
<gene>
    <name evidence="1" type="ORF">SDC9_206002</name>
</gene>
<sequence>MLNLDPSDIFTVGNVEFVRFSALHKVDAEALEPFNAVLTIPSENRMDLYIAVAMDPDAEGVYTTGSTEVMSKKDDSLSQKTGAQLSVNLLWDQFNAGVEVDSTNRLELQNN</sequence>
<protein>
    <submittedName>
        <fullName evidence="1">Uncharacterized protein</fullName>
    </submittedName>
</protein>
<proteinExistence type="predicted"/>
<evidence type="ECO:0000313" key="1">
    <source>
        <dbReference type="EMBL" id="MPN58299.1"/>
    </source>
</evidence>
<comment type="caution">
    <text evidence="1">The sequence shown here is derived from an EMBL/GenBank/DDBJ whole genome shotgun (WGS) entry which is preliminary data.</text>
</comment>
<dbReference type="AlphaFoldDB" id="A0A645J6H0"/>
<name>A0A645J6H0_9ZZZZ</name>
<dbReference type="EMBL" id="VSSQ01130822">
    <property type="protein sequence ID" value="MPN58299.1"/>
    <property type="molecule type" value="Genomic_DNA"/>
</dbReference>
<organism evidence="1">
    <name type="scientific">bioreactor metagenome</name>
    <dbReference type="NCBI Taxonomy" id="1076179"/>
    <lineage>
        <taxon>unclassified sequences</taxon>
        <taxon>metagenomes</taxon>
        <taxon>ecological metagenomes</taxon>
    </lineage>
</organism>
<reference evidence="1" key="1">
    <citation type="submission" date="2019-08" db="EMBL/GenBank/DDBJ databases">
        <authorList>
            <person name="Kucharzyk K."/>
            <person name="Murdoch R.W."/>
            <person name="Higgins S."/>
            <person name="Loffler F."/>
        </authorList>
    </citation>
    <scope>NUCLEOTIDE SEQUENCE</scope>
</reference>